<name>A0ABQ7BYB6_BRACR</name>
<organism evidence="2 3">
    <name type="scientific">Brassica cretica</name>
    <name type="common">Mustard</name>
    <dbReference type="NCBI Taxonomy" id="69181"/>
    <lineage>
        <taxon>Eukaryota</taxon>
        <taxon>Viridiplantae</taxon>
        <taxon>Streptophyta</taxon>
        <taxon>Embryophyta</taxon>
        <taxon>Tracheophyta</taxon>
        <taxon>Spermatophyta</taxon>
        <taxon>Magnoliopsida</taxon>
        <taxon>eudicotyledons</taxon>
        <taxon>Gunneridae</taxon>
        <taxon>Pentapetalae</taxon>
        <taxon>rosids</taxon>
        <taxon>malvids</taxon>
        <taxon>Brassicales</taxon>
        <taxon>Brassicaceae</taxon>
        <taxon>Brassiceae</taxon>
        <taxon>Brassica</taxon>
    </lineage>
</organism>
<dbReference type="EMBL" id="QGKV02000832">
    <property type="protein sequence ID" value="KAF3544625.1"/>
    <property type="molecule type" value="Genomic_DNA"/>
</dbReference>
<accession>A0ABQ7BYB6</accession>
<dbReference type="Proteomes" id="UP000266723">
    <property type="component" value="Unassembled WGS sequence"/>
</dbReference>
<proteinExistence type="predicted"/>
<evidence type="ECO:0000256" key="1">
    <source>
        <dbReference type="SAM" id="Phobius"/>
    </source>
</evidence>
<feature type="transmembrane region" description="Helical" evidence="1">
    <location>
        <begin position="12"/>
        <end position="36"/>
    </location>
</feature>
<comment type="caution">
    <text evidence="2">The sequence shown here is derived from an EMBL/GenBank/DDBJ whole genome shotgun (WGS) entry which is preliminary data.</text>
</comment>
<evidence type="ECO:0000313" key="3">
    <source>
        <dbReference type="Proteomes" id="UP000266723"/>
    </source>
</evidence>
<keyword evidence="1" id="KW-0812">Transmembrane</keyword>
<keyword evidence="1" id="KW-1133">Transmembrane helix</keyword>
<reference evidence="2 3" key="1">
    <citation type="journal article" date="2020" name="BMC Genomics">
        <title>Intraspecific diversification of the crop wild relative Brassica cretica Lam. using demographic model selection.</title>
        <authorList>
            <person name="Kioukis A."/>
            <person name="Michalopoulou V.A."/>
            <person name="Briers L."/>
            <person name="Pirintsos S."/>
            <person name="Studholme D.J."/>
            <person name="Pavlidis P."/>
            <person name="Sarris P.F."/>
        </authorList>
    </citation>
    <scope>NUCLEOTIDE SEQUENCE [LARGE SCALE GENOMIC DNA]</scope>
    <source>
        <strain evidence="3">cv. PFS-1207/04</strain>
    </source>
</reference>
<keyword evidence="1" id="KW-0472">Membrane</keyword>
<gene>
    <name evidence="2" type="ORF">DY000_02007870</name>
</gene>
<evidence type="ECO:0000313" key="2">
    <source>
        <dbReference type="EMBL" id="KAF3544625.1"/>
    </source>
</evidence>
<protein>
    <submittedName>
        <fullName evidence="2">Uncharacterized protein</fullName>
    </submittedName>
</protein>
<keyword evidence="3" id="KW-1185">Reference proteome</keyword>
<sequence>MNDSAIYSSCMSMLVSVNAIFISCFPVKSFVAAVIISSLSKLVETVDRWLVVTVNRCLILCFCLRTEKISSRLCNSVCDVFRDVYNSSIQGTCLSF</sequence>